<protein>
    <submittedName>
        <fullName evidence="3">Protein TSSC4</fullName>
    </submittedName>
</protein>
<dbReference type="AlphaFoldDB" id="A0A1I7TZQ4"/>
<feature type="compositionally biased region" description="Basic and acidic residues" evidence="1">
    <location>
        <begin position="41"/>
        <end position="52"/>
    </location>
</feature>
<dbReference type="WBParaSite" id="Csp11.Scaffold629.g13412.t1">
    <property type="protein sequence ID" value="Csp11.Scaffold629.g13412.t1"/>
    <property type="gene ID" value="Csp11.Scaffold629.g13412"/>
</dbReference>
<feature type="region of interest" description="Disordered" evidence="1">
    <location>
        <begin position="1"/>
        <end position="66"/>
    </location>
</feature>
<evidence type="ECO:0000256" key="1">
    <source>
        <dbReference type="SAM" id="MobiDB-lite"/>
    </source>
</evidence>
<evidence type="ECO:0000313" key="2">
    <source>
        <dbReference type="Proteomes" id="UP000095282"/>
    </source>
</evidence>
<dbReference type="eggNOG" id="ENOG502T3JY">
    <property type="taxonomic scope" value="Eukaryota"/>
</dbReference>
<accession>A0A1I7TZQ4</accession>
<feature type="compositionally biased region" description="Acidic residues" evidence="1">
    <location>
        <begin position="92"/>
        <end position="110"/>
    </location>
</feature>
<proteinExistence type="predicted"/>
<name>A0A1I7TZQ4_9PELO</name>
<reference evidence="3" key="1">
    <citation type="submission" date="2016-11" db="UniProtKB">
        <authorList>
            <consortium name="WormBaseParasite"/>
        </authorList>
    </citation>
    <scope>IDENTIFICATION</scope>
</reference>
<keyword evidence="2" id="KW-1185">Reference proteome</keyword>
<dbReference type="Proteomes" id="UP000095282">
    <property type="component" value="Unplaced"/>
</dbReference>
<sequence length="152" mass="17471">MTTESVSYLKKRGFSSEESLDGNGMLEPCKLENGGCESNNDDDKKTELDKSEPGSSEPNENNDEILDLYIQPRRMSIYAPLFKYGPNRVRSDDEEDSDEEEEEENDDEDNVMEREIKAEPIDNEDESVKMLVLENEFIDSSEEEIPVPSQYR</sequence>
<feature type="region of interest" description="Disordered" evidence="1">
    <location>
        <begin position="81"/>
        <end position="127"/>
    </location>
</feature>
<feature type="compositionally biased region" description="Basic and acidic residues" evidence="1">
    <location>
        <begin position="111"/>
        <end position="120"/>
    </location>
</feature>
<evidence type="ECO:0000313" key="3">
    <source>
        <dbReference type="WBParaSite" id="Csp11.Scaffold629.g13412.t1"/>
    </source>
</evidence>
<organism evidence="2 3">
    <name type="scientific">Caenorhabditis tropicalis</name>
    <dbReference type="NCBI Taxonomy" id="1561998"/>
    <lineage>
        <taxon>Eukaryota</taxon>
        <taxon>Metazoa</taxon>
        <taxon>Ecdysozoa</taxon>
        <taxon>Nematoda</taxon>
        <taxon>Chromadorea</taxon>
        <taxon>Rhabditida</taxon>
        <taxon>Rhabditina</taxon>
        <taxon>Rhabditomorpha</taxon>
        <taxon>Rhabditoidea</taxon>
        <taxon>Rhabditidae</taxon>
        <taxon>Peloderinae</taxon>
        <taxon>Caenorhabditis</taxon>
    </lineage>
</organism>